<feature type="region of interest" description="Disordered" evidence="1">
    <location>
        <begin position="1"/>
        <end position="95"/>
    </location>
</feature>
<sequence>MSILCPPWERTNRPTTSYETTTRALYQPPQVTRSTSSQSSYSAKSETISPAVASRTWRSTTQPFTSNDFDHPLQRRGRPDYTLSSRDITDDKSSEKIVTRKLTQPRVPSSMRGFEGIDMAVKRDTFHRTYRPNPVDPAYQSLDDGSLISLENEGGNFASTRKYGVRCPVRTLSKHDQQRIDEMRAAYDQANPEPIPTAIDNIKPKTRKYVPSTKLDENGRGGIYSDVLNEPVGGGSLFGSTVSTSIPTNQRVQYEIDPSKLTGAARQRALDGAGMRGLMYGIKVKDPSETQADVPTQTKLRSATFRKMVPDNEPVANTLEFTSSGCYGNTSNPEPIIVQRAFLDEPEAEKEVSTGVVVVADSLTPWEPKHTGKRAVQLPPVYANHQAPVPTGNILKTAMKLDEDRRAGRVSNEIEPAARMRSTENVFRDVPRDRDYANFNSTMQDTFDGRPMIAEGHQQTTCKKPLHNKFYTSTTSERAFGEEPNDHFTTMNALSYPSASGYERMMERSAPVRDTTGFSEQFVKKALPPKPDLFQYSLMYNPNSFYAGATAKPRPNPNANSGTIIREGLTTSTDRDFVTKLHPTVIQDILPTPEDCDPPPTRILTRIKDRTFHTNPLNPTYETRSRDLPRYHHPKTEYPRLPPFVPSEPGVRPTKSILDMKDGYPQDLATYAHLNK</sequence>
<dbReference type="Proteomes" id="UP001281761">
    <property type="component" value="Unassembled WGS sequence"/>
</dbReference>
<reference evidence="2 3" key="1">
    <citation type="journal article" date="2022" name="bioRxiv">
        <title>Genomics of Preaxostyla Flagellates Illuminates Evolutionary Transitions and the Path Towards Mitochondrial Loss.</title>
        <authorList>
            <person name="Novak L.V.F."/>
            <person name="Treitli S.C."/>
            <person name="Pyrih J."/>
            <person name="Halakuc P."/>
            <person name="Pipaliya S.V."/>
            <person name="Vacek V."/>
            <person name="Brzon O."/>
            <person name="Soukal P."/>
            <person name="Eme L."/>
            <person name="Dacks J.B."/>
            <person name="Karnkowska A."/>
            <person name="Elias M."/>
            <person name="Hampl V."/>
        </authorList>
    </citation>
    <scope>NUCLEOTIDE SEQUENCE [LARGE SCALE GENOMIC DNA]</scope>
    <source>
        <strain evidence="2">NAU3</strain>
        <tissue evidence="2">Gut</tissue>
    </source>
</reference>
<gene>
    <name evidence="2" type="ORF">BLNAU_5667</name>
</gene>
<keyword evidence="3" id="KW-1185">Reference proteome</keyword>
<accession>A0ABQ9Y6L3</accession>
<evidence type="ECO:0000256" key="1">
    <source>
        <dbReference type="SAM" id="MobiDB-lite"/>
    </source>
</evidence>
<feature type="region of interest" description="Disordered" evidence="1">
    <location>
        <begin position="627"/>
        <end position="650"/>
    </location>
</feature>
<evidence type="ECO:0000313" key="3">
    <source>
        <dbReference type="Proteomes" id="UP001281761"/>
    </source>
</evidence>
<comment type="caution">
    <text evidence="2">The sequence shown here is derived from an EMBL/GenBank/DDBJ whole genome shotgun (WGS) entry which is preliminary data.</text>
</comment>
<organism evidence="2 3">
    <name type="scientific">Blattamonas nauphoetae</name>
    <dbReference type="NCBI Taxonomy" id="2049346"/>
    <lineage>
        <taxon>Eukaryota</taxon>
        <taxon>Metamonada</taxon>
        <taxon>Preaxostyla</taxon>
        <taxon>Oxymonadida</taxon>
        <taxon>Blattamonas</taxon>
    </lineage>
</organism>
<feature type="compositionally biased region" description="Basic and acidic residues" evidence="1">
    <location>
        <begin position="68"/>
        <end position="79"/>
    </location>
</feature>
<proteinExistence type="predicted"/>
<evidence type="ECO:0000313" key="2">
    <source>
        <dbReference type="EMBL" id="KAK2959358.1"/>
    </source>
</evidence>
<feature type="compositionally biased region" description="Polar residues" evidence="1">
    <location>
        <begin position="56"/>
        <end position="67"/>
    </location>
</feature>
<protein>
    <submittedName>
        <fullName evidence="2">Uncharacterized protein</fullName>
    </submittedName>
</protein>
<feature type="compositionally biased region" description="Basic and acidic residues" evidence="1">
    <location>
        <begin position="627"/>
        <end position="638"/>
    </location>
</feature>
<feature type="compositionally biased region" description="Polar residues" evidence="1">
    <location>
        <begin position="13"/>
        <end position="33"/>
    </location>
</feature>
<dbReference type="EMBL" id="JARBJD010000030">
    <property type="protein sequence ID" value="KAK2959358.1"/>
    <property type="molecule type" value="Genomic_DNA"/>
</dbReference>
<name>A0ABQ9Y6L3_9EUKA</name>
<feature type="compositionally biased region" description="Low complexity" evidence="1">
    <location>
        <begin position="34"/>
        <end position="45"/>
    </location>
</feature>